<name>A0A4S8KGW8_MUSBA</name>
<dbReference type="GO" id="GO:0042796">
    <property type="term" value="P:snRNA transcription by RNA polymerase III"/>
    <property type="evidence" value="ECO:0007669"/>
    <property type="project" value="TreeGrafter"/>
</dbReference>
<dbReference type="PANTHER" id="PTHR15131:SF3">
    <property type="entry name" value="SNRNA-ACTIVATING PROTEIN COMPLEX SUBUNIT 1"/>
    <property type="match status" value="1"/>
</dbReference>
<evidence type="ECO:0000313" key="1">
    <source>
        <dbReference type="EMBL" id="THU74610.1"/>
    </source>
</evidence>
<dbReference type="Proteomes" id="UP000317650">
    <property type="component" value="Chromosome 4"/>
</dbReference>
<dbReference type="AlphaFoldDB" id="A0A4S8KGW8"/>
<comment type="caution">
    <text evidence="1">The sequence shown here is derived from an EMBL/GenBank/DDBJ whole genome shotgun (WGS) entry which is preliminary data.</text>
</comment>
<dbReference type="GO" id="GO:0042795">
    <property type="term" value="P:snRNA transcription by RNA polymerase II"/>
    <property type="evidence" value="ECO:0007669"/>
    <property type="project" value="TreeGrafter"/>
</dbReference>
<evidence type="ECO:0000313" key="2">
    <source>
        <dbReference type="Proteomes" id="UP000317650"/>
    </source>
</evidence>
<dbReference type="GO" id="GO:0043565">
    <property type="term" value="F:sequence-specific DNA binding"/>
    <property type="evidence" value="ECO:0007669"/>
    <property type="project" value="TreeGrafter"/>
</dbReference>
<protein>
    <recommendedName>
        <fullName evidence="3">Small nuclear RNA activating complex (SNAPc), subunit SNAP43 protein</fullName>
    </recommendedName>
</protein>
<sequence>MNLDDIDMDLRPFKLDIDELVDEFNEGNHTTLADMKKMWMAKKFSYIYEAKPISNEAIFMQSLYSYSISHMVSTGALSTRLGGFYSLYCLYETQPYKPAFKIYLSLCELKRLKILVIDAKKIGIAIVPALVKKMLDKNMFLFGFVDRVDGYESQRVDEIMKLENKRIQIAYEKLLGNTLIEDYLHMDLGMELELSTLKKMSKEYAEAKELAISEAMGTVAMEDVKHITEDKKLVGDMVDDIVKDWDAQKETFCKQTGISSRNDAVAVDDFEELEHLLNE</sequence>
<dbReference type="InterPro" id="IPR019188">
    <property type="entry name" value="SNAPC1"/>
</dbReference>
<proteinExistence type="predicted"/>
<reference evidence="1 2" key="1">
    <citation type="journal article" date="2019" name="Nat. Plants">
        <title>Genome sequencing of Musa balbisiana reveals subgenome evolution and function divergence in polyploid bananas.</title>
        <authorList>
            <person name="Yao X."/>
        </authorList>
    </citation>
    <scope>NUCLEOTIDE SEQUENCE [LARGE SCALE GENOMIC DNA]</scope>
    <source>
        <strain evidence="2">cv. DH-PKW</strain>
        <tissue evidence="1">Leaves</tissue>
    </source>
</reference>
<organism evidence="1 2">
    <name type="scientific">Musa balbisiana</name>
    <name type="common">Banana</name>
    <dbReference type="NCBI Taxonomy" id="52838"/>
    <lineage>
        <taxon>Eukaryota</taxon>
        <taxon>Viridiplantae</taxon>
        <taxon>Streptophyta</taxon>
        <taxon>Embryophyta</taxon>
        <taxon>Tracheophyta</taxon>
        <taxon>Spermatophyta</taxon>
        <taxon>Magnoliopsida</taxon>
        <taxon>Liliopsida</taxon>
        <taxon>Zingiberales</taxon>
        <taxon>Musaceae</taxon>
        <taxon>Musa</taxon>
    </lineage>
</organism>
<dbReference type="Pfam" id="PF09808">
    <property type="entry name" value="SNAPC1"/>
    <property type="match status" value="1"/>
</dbReference>
<dbReference type="PANTHER" id="PTHR15131">
    <property type="entry name" value="SMALL NUCLEAR RNA ACTIVATING COMPLEX, POLYPEPTIDE 1"/>
    <property type="match status" value="1"/>
</dbReference>
<keyword evidence="2" id="KW-1185">Reference proteome</keyword>
<accession>A0A4S8KGW8</accession>
<dbReference type="EMBL" id="PYDT01000001">
    <property type="protein sequence ID" value="THU74610.1"/>
    <property type="molecule type" value="Genomic_DNA"/>
</dbReference>
<gene>
    <name evidence="1" type="ORF">C4D60_Mb04t35190</name>
</gene>
<dbReference type="GO" id="GO:0019185">
    <property type="term" value="C:snRNA-activating protein complex"/>
    <property type="evidence" value="ECO:0007669"/>
    <property type="project" value="TreeGrafter"/>
</dbReference>
<evidence type="ECO:0008006" key="3">
    <source>
        <dbReference type="Google" id="ProtNLM"/>
    </source>
</evidence>